<keyword evidence="1" id="KW-0472">Membrane</keyword>
<dbReference type="EMBL" id="SMFZ01000002">
    <property type="protein sequence ID" value="TCK22987.1"/>
    <property type="molecule type" value="Genomic_DNA"/>
</dbReference>
<dbReference type="AlphaFoldDB" id="A0A4R1HKR9"/>
<organism evidence="2 3">
    <name type="scientific">Pseudonocardia endophytica</name>
    <dbReference type="NCBI Taxonomy" id="401976"/>
    <lineage>
        <taxon>Bacteria</taxon>
        <taxon>Bacillati</taxon>
        <taxon>Actinomycetota</taxon>
        <taxon>Actinomycetes</taxon>
        <taxon>Pseudonocardiales</taxon>
        <taxon>Pseudonocardiaceae</taxon>
        <taxon>Pseudonocardia</taxon>
    </lineage>
</organism>
<name>A0A4R1HKR9_PSEEN</name>
<comment type="caution">
    <text evidence="2">The sequence shown here is derived from an EMBL/GenBank/DDBJ whole genome shotgun (WGS) entry which is preliminary data.</text>
</comment>
<evidence type="ECO:0000313" key="3">
    <source>
        <dbReference type="Proteomes" id="UP000295560"/>
    </source>
</evidence>
<protein>
    <submittedName>
        <fullName evidence="2">Uncharacterized protein</fullName>
    </submittedName>
</protein>
<proteinExistence type="predicted"/>
<feature type="transmembrane region" description="Helical" evidence="1">
    <location>
        <begin position="89"/>
        <end position="114"/>
    </location>
</feature>
<keyword evidence="3" id="KW-1185">Reference proteome</keyword>
<feature type="transmembrane region" description="Helical" evidence="1">
    <location>
        <begin position="167"/>
        <end position="186"/>
    </location>
</feature>
<feature type="transmembrane region" description="Helical" evidence="1">
    <location>
        <begin position="134"/>
        <end position="155"/>
    </location>
</feature>
<accession>A0A4R1HKR9</accession>
<feature type="transmembrane region" description="Helical" evidence="1">
    <location>
        <begin position="51"/>
        <end position="77"/>
    </location>
</feature>
<evidence type="ECO:0000256" key="1">
    <source>
        <dbReference type="SAM" id="Phobius"/>
    </source>
</evidence>
<reference evidence="2 3" key="1">
    <citation type="submission" date="2019-03" db="EMBL/GenBank/DDBJ databases">
        <title>Sequencing the genomes of 1000 actinobacteria strains.</title>
        <authorList>
            <person name="Klenk H.-P."/>
        </authorList>
    </citation>
    <scope>NUCLEOTIDE SEQUENCE [LARGE SCALE GENOMIC DNA]</scope>
    <source>
        <strain evidence="2 3">DSM 44969</strain>
    </source>
</reference>
<sequence>MDATTGTTPLARAALWLIPVHAALLAVGAVTHEPDRADLGAYAAFVTTGPFLAGHLVASVLGAALGSVGVVAALAFLSAGPSGRAAAWGAALTVAGNVISTAVFGTAAFAQPAIGRAIERGVPGMSEFDADVYGTPLVLTAVVGLLLLLVGGALLGRAVSRADGLRAAGIAYAVLLALFVVAGFSVQIVQPFAALGMTVAAVVIALRLPRRAVAPTPAATTRVA</sequence>
<evidence type="ECO:0000313" key="2">
    <source>
        <dbReference type="EMBL" id="TCK22987.1"/>
    </source>
</evidence>
<gene>
    <name evidence="2" type="ORF">EV378_6998</name>
</gene>
<keyword evidence="1" id="KW-0812">Transmembrane</keyword>
<dbReference type="Proteomes" id="UP000295560">
    <property type="component" value="Unassembled WGS sequence"/>
</dbReference>
<dbReference type="RefSeq" id="WP_132432218.1">
    <property type="nucleotide sequence ID" value="NZ_SMFZ01000002.1"/>
</dbReference>
<dbReference type="OrthoDB" id="5193373at2"/>
<feature type="transmembrane region" description="Helical" evidence="1">
    <location>
        <begin position="12"/>
        <end position="31"/>
    </location>
</feature>
<keyword evidence="1" id="KW-1133">Transmembrane helix</keyword>